<reference evidence="2" key="1">
    <citation type="submission" date="2020-02" db="EMBL/GenBank/DDBJ databases">
        <authorList>
            <person name="Meier V. D."/>
        </authorList>
    </citation>
    <scope>NUCLEOTIDE SEQUENCE</scope>
    <source>
        <strain evidence="2">AVDCRST_MAG94</strain>
    </source>
</reference>
<sequence>MIGMRLKLDENLGQRGANLLRQAGHDVATATEQGLESAPDPEVITACQTEARALVTLDLDFSNPLRFNPAQYSGIVVLRLPSRPVPQDLVDAVLTLIGALEREEVISRLWIIQRGQLRIYQQE</sequence>
<evidence type="ECO:0000313" key="2">
    <source>
        <dbReference type="EMBL" id="CAA9329398.1"/>
    </source>
</evidence>
<dbReference type="EMBL" id="CADCTY010000636">
    <property type="protein sequence ID" value="CAA9329398.1"/>
    <property type="molecule type" value="Genomic_DNA"/>
</dbReference>
<gene>
    <name evidence="2" type="ORF">AVDCRST_MAG94-1821</name>
</gene>
<organism evidence="2">
    <name type="scientific">uncultured Leptolyngbya sp</name>
    <dbReference type="NCBI Taxonomy" id="332963"/>
    <lineage>
        <taxon>Bacteria</taxon>
        <taxon>Bacillati</taxon>
        <taxon>Cyanobacteriota</taxon>
        <taxon>Cyanophyceae</taxon>
        <taxon>Leptolyngbyales</taxon>
        <taxon>Leptolyngbyaceae</taxon>
        <taxon>Leptolyngbya group</taxon>
        <taxon>Leptolyngbya</taxon>
        <taxon>environmental samples</taxon>
    </lineage>
</organism>
<feature type="domain" description="DUF5615" evidence="1">
    <location>
        <begin position="4"/>
        <end position="114"/>
    </location>
</feature>
<accession>A0A6J4LI26</accession>
<dbReference type="InterPro" id="IPR041049">
    <property type="entry name" value="DUF5615"/>
</dbReference>
<protein>
    <recommendedName>
        <fullName evidence="1">DUF5615 domain-containing protein</fullName>
    </recommendedName>
</protein>
<evidence type="ECO:0000259" key="1">
    <source>
        <dbReference type="Pfam" id="PF18480"/>
    </source>
</evidence>
<dbReference type="AlphaFoldDB" id="A0A6J4LI26"/>
<dbReference type="Pfam" id="PF18480">
    <property type="entry name" value="DUF5615"/>
    <property type="match status" value="1"/>
</dbReference>
<proteinExistence type="predicted"/>
<name>A0A6J4LI26_9CYAN</name>